<reference evidence="2 3" key="1">
    <citation type="submission" date="2023-08" db="EMBL/GenBank/DDBJ databases">
        <title>Annotated Genome Sequence of Vanrija albida AlHP1.</title>
        <authorList>
            <person name="Herzog R."/>
        </authorList>
    </citation>
    <scope>NUCLEOTIDE SEQUENCE [LARGE SCALE GENOMIC DNA]</scope>
    <source>
        <strain evidence="2 3">AlHP1</strain>
    </source>
</reference>
<protein>
    <submittedName>
        <fullName evidence="2">Uncharacterized protein</fullName>
    </submittedName>
</protein>
<dbReference type="GeneID" id="95986562"/>
<organism evidence="2 3">
    <name type="scientific">Vanrija albida</name>
    <dbReference type="NCBI Taxonomy" id="181172"/>
    <lineage>
        <taxon>Eukaryota</taxon>
        <taxon>Fungi</taxon>
        <taxon>Dikarya</taxon>
        <taxon>Basidiomycota</taxon>
        <taxon>Agaricomycotina</taxon>
        <taxon>Tremellomycetes</taxon>
        <taxon>Trichosporonales</taxon>
        <taxon>Trichosporonaceae</taxon>
        <taxon>Vanrija</taxon>
    </lineage>
</organism>
<dbReference type="RefSeq" id="XP_069208650.1">
    <property type="nucleotide sequence ID" value="XM_069354008.1"/>
</dbReference>
<dbReference type="SUPFAM" id="SSF53335">
    <property type="entry name" value="S-adenosyl-L-methionine-dependent methyltransferases"/>
    <property type="match status" value="1"/>
</dbReference>
<evidence type="ECO:0000313" key="2">
    <source>
        <dbReference type="EMBL" id="KAL1408706.1"/>
    </source>
</evidence>
<feature type="region of interest" description="Disordered" evidence="1">
    <location>
        <begin position="223"/>
        <end position="242"/>
    </location>
</feature>
<evidence type="ECO:0000256" key="1">
    <source>
        <dbReference type="SAM" id="MobiDB-lite"/>
    </source>
</evidence>
<proteinExistence type="predicted"/>
<dbReference type="PANTHER" id="PTHR14614">
    <property type="entry name" value="HEPATOCELLULAR CARCINOMA-ASSOCIATED ANTIGEN"/>
    <property type="match status" value="1"/>
</dbReference>
<accession>A0ABR3Q2M3</accession>
<dbReference type="Proteomes" id="UP001565368">
    <property type="component" value="Unassembled WGS sequence"/>
</dbReference>
<sequence>MPRGVLPTQLLPHLPRAVYTLSPLEPAELLAHMAVLKELYMPPIHGGFLAGDVELDEGDRKRRTLSGGAVDLPALGLQMEGLGVEDEENGEDPFDFEDDGDDDDMAHNDPFEREWAEKWLNGVVRRAQAVIEEAGDDGDEDTEAVMREATAVLSMMAGTSAAGSLTRHLLFPLAPELAPALRALRPQLAAPNPALSPETGKFLQSLATSPVSPMVPMRAMPRRASEARSVSPTSTLSRSPVAGRRARRAVLPVLLHDAPMSDHISVGVQTWGSAILLGREMALRPADFGLFPQNDEPYPHGGGVRVLELGAGTGLLSILCRKLLDLRAVRDGAASLSSSPDKAQPTDAGLVVATDFHPDVLANLRICVDLNAPPRVPGAPALPAIEIAKLDWTTFPAYMAAQAGQGAFDGEEEELARHTHTPFDLVLASDCVYDPTHAAMLRAVASWVLCPPEGVAGGGGAGGTMHLLSPIRPTFTPELESIDEHFPTLASYPPLAERAAAAKAAGGDVCAVDERLRGEGLGAAHGLRLGVRGEGKKSVRGRKGEGRTDEVAGYWWWEVGWG</sequence>
<dbReference type="InterPro" id="IPR019410">
    <property type="entry name" value="Methyltransf_16"/>
</dbReference>
<dbReference type="Gene3D" id="3.40.50.150">
    <property type="entry name" value="Vaccinia Virus protein VP39"/>
    <property type="match status" value="1"/>
</dbReference>
<name>A0ABR3Q2M3_9TREE</name>
<evidence type="ECO:0000313" key="3">
    <source>
        <dbReference type="Proteomes" id="UP001565368"/>
    </source>
</evidence>
<dbReference type="InterPro" id="IPR029063">
    <property type="entry name" value="SAM-dependent_MTases_sf"/>
</dbReference>
<gene>
    <name evidence="2" type="ORF">Q8F55_005519</name>
</gene>
<dbReference type="PANTHER" id="PTHR14614:SF142">
    <property type="entry name" value="FAM86 N-TERMINAL DOMAIN-CONTAINING PROTEIN"/>
    <property type="match status" value="1"/>
</dbReference>
<dbReference type="EMBL" id="JBBXJM010000004">
    <property type="protein sequence ID" value="KAL1408706.1"/>
    <property type="molecule type" value="Genomic_DNA"/>
</dbReference>
<comment type="caution">
    <text evidence="2">The sequence shown here is derived from an EMBL/GenBank/DDBJ whole genome shotgun (WGS) entry which is preliminary data.</text>
</comment>
<keyword evidence="3" id="KW-1185">Reference proteome</keyword>